<dbReference type="InterPro" id="IPR017871">
    <property type="entry name" value="ABC_transporter-like_CS"/>
</dbReference>
<organism evidence="6 7">
    <name type="scientific">[Clostridium] citroniae WAL-19142</name>
    <dbReference type="NCBI Taxonomy" id="742734"/>
    <lineage>
        <taxon>Bacteria</taxon>
        <taxon>Bacillati</taxon>
        <taxon>Bacillota</taxon>
        <taxon>Clostridia</taxon>
        <taxon>Lachnospirales</taxon>
        <taxon>Lachnospiraceae</taxon>
        <taxon>Enterocloster</taxon>
    </lineage>
</organism>
<dbReference type="NCBIfam" id="TIGR01727">
    <property type="entry name" value="oligo_HPY"/>
    <property type="match status" value="1"/>
</dbReference>
<dbReference type="GeneID" id="93164456"/>
<dbReference type="GO" id="GO:0015833">
    <property type="term" value="P:peptide transport"/>
    <property type="evidence" value="ECO:0007669"/>
    <property type="project" value="InterPro"/>
</dbReference>
<evidence type="ECO:0000313" key="7">
    <source>
        <dbReference type="Proteomes" id="UP000037392"/>
    </source>
</evidence>
<keyword evidence="3" id="KW-0547">Nucleotide-binding</keyword>
<evidence type="ECO:0000256" key="4">
    <source>
        <dbReference type="ARBA" id="ARBA00022840"/>
    </source>
</evidence>
<reference evidence="6 7" key="1">
    <citation type="submission" date="2011-04" db="EMBL/GenBank/DDBJ databases">
        <title>The Genome Sequence of Clostridium citroniae WAL-19142.</title>
        <authorList>
            <consortium name="The Broad Institute Genome Sequencing Platform"/>
            <person name="Earl A."/>
            <person name="Ward D."/>
            <person name="Feldgarden M."/>
            <person name="Gevers D."/>
            <person name="Warren Y.A."/>
            <person name="Tyrrell K.L."/>
            <person name="Citron D.M."/>
            <person name="Goldstein E.J."/>
            <person name="Daigneault M."/>
            <person name="Allen-Vercoe E."/>
            <person name="Young S.K."/>
            <person name="Zeng Q."/>
            <person name="Gargeya S."/>
            <person name="Fitzgerald M."/>
            <person name="Haas B."/>
            <person name="Abouelleil A."/>
            <person name="Alvarado L."/>
            <person name="Arachchi H.M."/>
            <person name="Berlin A."/>
            <person name="Brown A."/>
            <person name="Chapman S.B."/>
            <person name="Chen Z."/>
            <person name="Dunbar C."/>
            <person name="Freedman E."/>
            <person name="Gearin G."/>
            <person name="Gellesch M."/>
            <person name="Goldberg J."/>
            <person name="Griggs A."/>
            <person name="Gujja S."/>
            <person name="Heilman E.R."/>
            <person name="Heiman D."/>
            <person name="Howarth C."/>
            <person name="Larson L."/>
            <person name="Lui A."/>
            <person name="MacDonald P.J."/>
            <person name="Mehta T."/>
            <person name="Montmayeur A."/>
            <person name="Murphy C."/>
            <person name="Neiman D."/>
            <person name="Pearson M."/>
            <person name="Priest M."/>
            <person name="Roberts A."/>
            <person name="Saif S."/>
            <person name="Shea T."/>
            <person name="Shenoy N."/>
            <person name="Sisk P."/>
            <person name="Stolte C."/>
            <person name="Sykes S."/>
            <person name="White J."/>
            <person name="Yandava C."/>
            <person name="Wortman J."/>
            <person name="Nusbaum C."/>
            <person name="Birren B."/>
        </authorList>
    </citation>
    <scope>NUCLEOTIDE SEQUENCE [LARGE SCALE GENOMIC DNA]</scope>
    <source>
        <strain evidence="6 7">WAL-19142</strain>
    </source>
</reference>
<dbReference type="Pfam" id="PF08352">
    <property type="entry name" value="oligo_HPY"/>
    <property type="match status" value="1"/>
</dbReference>
<dbReference type="AlphaFoldDB" id="A0A0J9C7A1"/>
<dbReference type="Pfam" id="PF00005">
    <property type="entry name" value="ABC_tran"/>
    <property type="match status" value="1"/>
</dbReference>
<dbReference type="Gene3D" id="3.40.50.300">
    <property type="entry name" value="P-loop containing nucleotide triphosphate hydrolases"/>
    <property type="match status" value="1"/>
</dbReference>
<dbReference type="InterPro" id="IPR013563">
    <property type="entry name" value="Oligopep_ABC_C"/>
</dbReference>
<keyword evidence="4" id="KW-0067">ATP-binding</keyword>
<dbReference type="EMBL" id="ADLK01000017">
    <property type="protein sequence ID" value="KMW21002.1"/>
    <property type="molecule type" value="Genomic_DNA"/>
</dbReference>
<dbReference type="PANTHER" id="PTHR43776">
    <property type="entry name" value="TRANSPORT ATP-BINDING PROTEIN"/>
    <property type="match status" value="1"/>
</dbReference>
<name>A0A0J9C7A1_9FIRM</name>
<dbReference type="CDD" id="cd03257">
    <property type="entry name" value="ABC_NikE_OppD_transporters"/>
    <property type="match status" value="1"/>
</dbReference>
<dbReference type="InterPro" id="IPR050319">
    <property type="entry name" value="ABC_transp_ATP-bind"/>
</dbReference>
<feature type="domain" description="ABC transporter" evidence="5">
    <location>
        <begin position="8"/>
        <end position="257"/>
    </location>
</feature>
<dbReference type="GO" id="GO:0055085">
    <property type="term" value="P:transmembrane transport"/>
    <property type="evidence" value="ECO:0007669"/>
    <property type="project" value="UniProtKB-ARBA"/>
</dbReference>
<sequence>MADKKILLEARDLVKEFALEGGKKGKNVVHAVSGVNLKIYEGETLALVGESGCGKSTLGRTLIRLLDATSGTIEFDGMDIMGMKDKEFAGIRRQMQIIFQDPYASLNPRMNVKEIISEPLTTYGLAKNRAEVESQVQALMDEVGIPREFINRYPHQFSGGQRQRIGIARAIALHPRLIICDEPVSALDVSIQSQVLNLLKDLQEQYQLTYLFISHDLGVVKFISDRVCVMFLGMVCEVGDTHELYNHPLHPYTRFLLNAIPKADPRLRSDEQELLTGEIPSPVNPPSGCRFHTRCPYAKEVCSQKVPEGTMVGERQVFCHFPLT</sequence>
<dbReference type="Proteomes" id="UP000037392">
    <property type="component" value="Unassembled WGS sequence"/>
</dbReference>
<dbReference type="InterPro" id="IPR003593">
    <property type="entry name" value="AAA+_ATPase"/>
</dbReference>
<evidence type="ECO:0000256" key="1">
    <source>
        <dbReference type="ARBA" id="ARBA00005417"/>
    </source>
</evidence>
<dbReference type="SUPFAM" id="SSF52540">
    <property type="entry name" value="P-loop containing nucleoside triphosphate hydrolases"/>
    <property type="match status" value="1"/>
</dbReference>
<dbReference type="FunFam" id="3.40.50.300:FF:000016">
    <property type="entry name" value="Oligopeptide ABC transporter ATP-binding component"/>
    <property type="match status" value="1"/>
</dbReference>
<proteinExistence type="inferred from homology"/>
<dbReference type="PROSITE" id="PS00211">
    <property type="entry name" value="ABC_TRANSPORTER_1"/>
    <property type="match status" value="1"/>
</dbReference>
<evidence type="ECO:0000259" key="5">
    <source>
        <dbReference type="PROSITE" id="PS50893"/>
    </source>
</evidence>
<dbReference type="OrthoDB" id="9806285at2"/>
<accession>A0A0J9C7A1</accession>
<dbReference type="PATRIC" id="fig|742734.4.peg.1980"/>
<dbReference type="GO" id="GO:0005524">
    <property type="term" value="F:ATP binding"/>
    <property type="evidence" value="ECO:0007669"/>
    <property type="project" value="UniProtKB-KW"/>
</dbReference>
<dbReference type="InterPro" id="IPR027417">
    <property type="entry name" value="P-loop_NTPase"/>
</dbReference>
<comment type="similarity">
    <text evidence="1">Belongs to the ABC transporter superfamily.</text>
</comment>
<evidence type="ECO:0000256" key="3">
    <source>
        <dbReference type="ARBA" id="ARBA00022741"/>
    </source>
</evidence>
<comment type="caution">
    <text evidence="6">The sequence shown here is derived from an EMBL/GenBank/DDBJ whole genome shotgun (WGS) entry which is preliminary data.</text>
</comment>
<protein>
    <recommendedName>
        <fullName evidence="5">ABC transporter domain-containing protein</fullName>
    </recommendedName>
</protein>
<dbReference type="InterPro" id="IPR003439">
    <property type="entry name" value="ABC_transporter-like_ATP-bd"/>
</dbReference>
<evidence type="ECO:0000313" key="6">
    <source>
        <dbReference type="EMBL" id="KMW21002.1"/>
    </source>
</evidence>
<evidence type="ECO:0000256" key="2">
    <source>
        <dbReference type="ARBA" id="ARBA00022448"/>
    </source>
</evidence>
<keyword evidence="2" id="KW-0813">Transport</keyword>
<dbReference type="GO" id="GO:0016887">
    <property type="term" value="F:ATP hydrolysis activity"/>
    <property type="evidence" value="ECO:0007669"/>
    <property type="project" value="InterPro"/>
</dbReference>
<gene>
    <name evidence="6" type="ORF">HMPREF9470_01846</name>
</gene>
<dbReference type="RefSeq" id="WP_048929710.1">
    <property type="nucleotide sequence ID" value="NZ_KQ235877.1"/>
</dbReference>
<dbReference type="PROSITE" id="PS50893">
    <property type="entry name" value="ABC_TRANSPORTER_2"/>
    <property type="match status" value="1"/>
</dbReference>
<dbReference type="PANTHER" id="PTHR43776:SF7">
    <property type="entry name" value="D,D-DIPEPTIDE TRANSPORT ATP-BINDING PROTEIN DDPF-RELATED"/>
    <property type="match status" value="1"/>
</dbReference>
<dbReference type="SMART" id="SM00382">
    <property type="entry name" value="AAA"/>
    <property type="match status" value="1"/>
</dbReference>